<keyword evidence="4" id="KW-1185">Reference proteome</keyword>
<dbReference type="InterPro" id="IPR020103">
    <property type="entry name" value="PsdUridine_synth_cat_dom_sf"/>
</dbReference>
<dbReference type="EMBL" id="JAUEDK010000004">
    <property type="protein sequence ID" value="MDN0073936.1"/>
    <property type="molecule type" value="Genomic_DNA"/>
</dbReference>
<dbReference type="PANTHER" id="PTHR21600">
    <property type="entry name" value="MITOCHONDRIAL RNA PSEUDOURIDINE SYNTHASE"/>
    <property type="match status" value="1"/>
</dbReference>
<dbReference type="Pfam" id="PF00849">
    <property type="entry name" value="PseudoU_synth_2"/>
    <property type="match status" value="1"/>
</dbReference>
<reference evidence="3" key="1">
    <citation type="submission" date="2023-06" db="EMBL/GenBank/DDBJ databases">
        <authorList>
            <person name="Zhang S."/>
        </authorList>
    </citation>
    <scope>NUCLEOTIDE SEQUENCE</scope>
    <source>
        <strain evidence="3">SG2303</strain>
    </source>
</reference>
<name>A0ABT7XJG2_9NEIS</name>
<evidence type="ECO:0000256" key="1">
    <source>
        <dbReference type="ARBA" id="ARBA00010876"/>
    </source>
</evidence>
<comment type="caution">
    <text evidence="3">The sequence shown here is derived from an EMBL/GenBank/DDBJ whole genome shotgun (WGS) entry which is preliminary data.</text>
</comment>
<evidence type="ECO:0000313" key="4">
    <source>
        <dbReference type="Proteomes" id="UP001168540"/>
    </source>
</evidence>
<organism evidence="3 4">
    <name type="scientific">Crenobacter oryzisoli</name>
    <dbReference type="NCBI Taxonomy" id="3056844"/>
    <lineage>
        <taxon>Bacteria</taxon>
        <taxon>Pseudomonadati</taxon>
        <taxon>Pseudomonadota</taxon>
        <taxon>Betaproteobacteria</taxon>
        <taxon>Neisseriales</taxon>
        <taxon>Neisseriaceae</taxon>
        <taxon>Crenobacter</taxon>
    </lineage>
</organism>
<evidence type="ECO:0000259" key="2">
    <source>
        <dbReference type="Pfam" id="PF00849"/>
    </source>
</evidence>
<dbReference type="SUPFAM" id="SSF55120">
    <property type="entry name" value="Pseudouridine synthase"/>
    <property type="match status" value="1"/>
</dbReference>
<feature type="domain" description="Pseudouridine synthase RsuA/RluA-like" evidence="2">
    <location>
        <begin position="14"/>
        <end position="156"/>
    </location>
</feature>
<accession>A0ABT7XJG2</accession>
<proteinExistence type="inferred from homology"/>
<dbReference type="Proteomes" id="UP001168540">
    <property type="component" value="Unassembled WGS sequence"/>
</dbReference>
<dbReference type="InterPro" id="IPR006224">
    <property type="entry name" value="PsdUridine_synth_RluA-like_CS"/>
</dbReference>
<dbReference type="InterPro" id="IPR050188">
    <property type="entry name" value="RluA_PseudoU_synthase"/>
</dbReference>
<comment type="similarity">
    <text evidence="1">Belongs to the pseudouridine synthase RluA family.</text>
</comment>
<dbReference type="Gene3D" id="3.30.2350.10">
    <property type="entry name" value="Pseudouridine synthase"/>
    <property type="match status" value="1"/>
</dbReference>
<dbReference type="NCBIfam" id="TIGR01621">
    <property type="entry name" value="RluA-like"/>
    <property type="match status" value="1"/>
</dbReference>
<dbReference type="PANTHER" id="PTHR21600:SF87">
    <property type="entry name" value="RNA PSEUDOURIDYLATE SYNTHASE DOMAIN-CONTAINING PROTEIN 1"/>
    <property type="match status" value="1"/>
</dbReference>
<dbReference type="InterPro" id="IPR006508">
    <property type="entry name" value="PsdUridine_synth_RluA-like"/>
</dbReference>
<sequence length="228" mass="24784">MNEPFRLVHADPRFYLIDKAPGVNFHSEDGEAGLLPLLRMGLADDALWPVHRLDKVTSGLILVARSANVANALAERFAAHRIDKFYVALSASKPKKKQGLIRGDMAKGRGGAWKLLHSTENPAVTQFFSTSAGPGVRTFLLRPRTGRTHQLRVALKSVGAPILGDALYGGEAADRTYLHAYALAFELDGEAFNFTCPPSAGAHFNAATLAERLVGEWATPWALQWPSV</sequence>
<dbReference type="InterPro" id="IPR006145">
    <property type="entry name" value="PsdUridine_synth_RsuA/RluA"/>
</dbReference>
<evidence type="ECO:0000313" key="3">
    <source>
        <dbReference type="EMBL" id="MDN0073936.1"/>
    </source>
</evidence>
<dbReference type="RefSeq" id="WP_289828485.1">
    <property type="nucleotide sequence ID" value="NZ_JAUEDK010000004.1"/>
</dbReference>
<protein>
    <submittedName>
        <fullName evidence="3">TIGR01621 family pseudouridine synthase</fullName>
    </submittedName>
</protein>
<dbReference type="CDD" id="cd02869">
    <property type="entry name" value="PseudoU_synth_RluA_like"/>
    <property type="match status" value="1"/>
</dbReference>
<gene>
    <name evidence="3" type="ORF">QU481_03390</name>
</gene>
<dbReference type="PROSITE" id="PS01129">
    <property type="entry name" value="PSI_RLU"/>
    <property type="match status" value="1"/>
</dbReference>